<feature type="transmembrane region" description="Helical" evidence="9">
    <location>
        <begin position="242"/>
        <end position="263"/>
    </location>
</feature>
<comment type="subcellular location">
    <subcellularLocation>
        <location evidence="1">Membrane</location>
        <topology evidence="1">Multi-pass membrane protein</topology>
    </subcellularLocation>
</comment>
<dbReference type="PANTHER" id="PTHR31885:SF6">
    <property type="entry name" value="GH04784P"/>
    <property type="match status" value="1"/>
</dbReference>
<gene>
    <name evidence="10" type="ORF">GPM918_LOCUS24495</name>
    <name evidence="11" type="ORF">SRO942_LOCUS24494</name>
</gene>
<sequence>MFVRKALTSSEIPYLGSSPWCFLAENQAILLVVFKPLPIWSIIVVSNIYFFENFKHIPRTTYLYIHIAFGFLLAALLFGSFGDIVLEIPTSSDNNYFLYGTLLFLFGHICYIICYSICARETNERQLSCSCNFWIDFVYGWPYLLIVLLFGSVMFLFLYSYQQQLSTVLLIGIALYDLVLCLLLWRMSQTIRNSLIIKYSRATQQQANIYQYIRFIGAFLFVISDSTNSIAKFVPVIKLDMALRNLIVMITYYIAQYLLAYSFKEYYLEPDMPL</sequence>
<feature type="transmembrane region" description="Helical" evidence="9">
    <location>
        <begin position="62"/>
        <end position="84"/>
    </location>
</feature>
<dbReference type="AlphaFoldDB" id="A0A814XET6"/>
<keyword evidence="12" id="KW-1185">Reference proteome</keyword>
<evidence type="ECO:0000256" key="6">
    <source>
        <dbReference type="ARBA" id="ARBA00035673"/>
    </source>
</evidence>
<evidence type="ECO:0000256" key="5">
    <source>
        <dbReference type="ARBA" id="ARBA00023136"/>
    </source>
</evidence>
<reference evidence="10" key="1">
    <citation type="submission" date="2021-02" db="EMBL/GenBank/DDBJ databases">
        <authorList>
            <person name="Nowell W R."/>
        </authorList>
    </citation>
    <scope>NUCLEOTIDE SEQUENCE</scope>
</reference>
<evidence type="ECO:0000256" key="4">
    <source>
        <dbReference type="ARBA" id="ARBA00022989"/>
    </source>
</evidence>
<protein>
    <recommendedName>
        <fullName evidence="6">lysoplasmalogenase</fullName>
        <ecNumber evidence="6">3.3.2.2</ecNumber>
    </recommendedName>
</protein>
<evidence type="ECO:0000256" key="9">
    <source>
        <dbReference type="SAM" id="Phobius"/>
    </source>
</evidence>
<evidence type="ECO:0000256" key="1">
    <source>
        <dbReference type="ARBA" id="ARBA00004141"/>
    </source>
</evidence>
<name>A0A814XET6_9BILA</name>
<dbReference type="GO" id="GO:0047408">
    <property type="term" value="F:alkenylglycerophosphocholine hydrolase activity"/>
    <property type="evidence" value="ECO:0007669"/>
    <property type="project" value="UniProtKB-EC"/>
</dbReference>
<feature type="transmembrane region" description="Helical" evidence="9">
    <location>
        <begin position="138"/>
        <end position="159"/>
    </location>
</feature>
<feature type="transmembrane region" description="Helical" evidence="9">
    <location>
        <begin position="96"/>
        <end position="118"/>
    </location>
</feature>
<evidence type="ECO:0000256" key="7">
    <source>
        <dbReference type="ARBA" id="ARBA00049458"/>
    </source>
</evidence>
<proteinExistence type="inferred from homology"/>
<comment type="catalytic activity">
    <reaction evidence="8">
        <text>a 1-O-(1Z-alkenyl)-sn-glycero-3-phosphocholine + H2O = a 2,3-saturated aldehyde + sn-glycerol 3-phosphocholine</text>
        <dbReference type="Rhea" id="RHEA:22544"/>
        <dbReference type="ChEBI" id="CHEBI:15377"/>
        <dbReference type="ChEBI" id="CHEBI:16870"/>
        <dbReference type="ChEBI" id="CHEBI:73359"/>
        <dbReference type="ChEBI" id="CHEBI:77287"/>
        <dbReference type="EC" id="3.3.2.2"/>
    </reaction>
</comment>
<accession>A0A814XET6</accession>
<feature type="transmembrane region" description="Helical" evidence="9">
    <location>
        <begin position="28"/>
        <end position="50"/>
    </location>
</feature>
<evidence type="ECO:0000313" key="11">
    <source>
        <dbReference type="EMBL" id="CAF3980598.1"/>
    </source>
</evidence>
<evidence type="ECO:0000256" key="3">
    <source>
        <dbReference type="ARBA" id="ARBA00022692"/>
    </source>
</evidence>
<keyword evidence="4 9" id="KW-1133">Transmembrane helix</keyword>
<evidence type="ECO:0000313" key="12">
    <source>
        <dbReference type="Proteomes" id="UP000663829"/>
    </source>
</evidence>
<dbReference type="OrthoDB" id="2133758at2759"/>
<dbReference type="Proteomes" id="UP000681722">
    <property type="component" value="Unassembled WGS sequence"/>
</dbReference>
<feature type="transmembrane region" description="Helical" evidence="9">
    <location>
        <begin position="165"/>
        <end position="185"/>
    </location>
</feature>
<dbReference type="Proteomes" id="UP000663829">
    <property type="component" value="Unassembled WGS sequence"/>
</dbReference>
<organism evidence="10 12">
    <name type="scientific">Didymodactylos carnosus</name>
    <dbReference type="NCBI Taxonomy" id="1234261"/>
    <lineage>
        <taxon>Eukaryota</taxon>
        <taxon>Metazoa</taxon>
        <taxon>Spiralia</taxon>
        <taxon>Gnathifera</taxon>
        <taxon>Rotifera</taxon>
        <taxon>Eurotatoria</taxon>
        <taxon>Bdelloidea</taxon>
        <taxon>Philodinida</taxon>
        <taxon>Philodinidae</taxon>
        <taxon>Didymodactylos</taxon>
    </lineage>
</organism>
<dbReference type="EMBL" id="CAJNOQ010009150">
    <property type="protein sequence ID" value="CAF1216865.1"/>
    <property type="molecule type" value="Genomic_DNA"/>
</dbReference>
<dbReference type="InterPro" id="IPR012506">
    <property type="entry name" value="TMEM86B-like"/>
</dbReference>
<comment type="catalytic activity">
    <reaction evidence="7">
        <text>a 1-O-(1Z-alkenyl)-sn-glycero-3-phosphoethanolamine + H2O = a 2,3-saturated aldehyde + sn-glycero-3-phosphoethanolamine</text>
        <dbReference type="Rhea" id="RHEA:16905"/>
        <dbReference type="ChEBI" id="CHEBI:15377"/>
        <dbReference type="ChEBI" id="CHEBI:73359"/>
        <dbReference type="ChEBI" id="CHEBI:77288"/>
        <dbReference type="ChEBI" id="CHEBI:143890"/>
        <dbReference type="EC" id="3.3.2.2"/>
    </reaction>
</comment>
<keyword evidence="3 9" id="KW-0812">Transmembrane</keyword>
<comment type="similarity">
    <text evidence="2">Belongs to the TMEM86 family.</text>
</comment>
<dbReference type="EMBL" id="CAJOBC010009151">
    <property type="protein sequence ID" value="CAF3980598.1"/>
    <property type="molecule type" value="Genomic_DNA"/>
</dbReference>
<dbReference type="PANTHER" id="PTHR31885">
    <property type="entry name" value="GH04784P"/>
    <property type="match status" value="1"/>
</dbReference>
<dbReference type="EC" id="3.3.2.2" evidence="6"/>
<evidence type="ECO:0000256" key="8">
    <source>
        <dbReference type="ARBA" id="ARBA00049560"/>
    </source>
</evidence>
<dbReference type="Pfam" id="PF07947">
    <property type="entry name" value="YhhN"/>
    <property type="match status" value="1"/>
</dbReference>
<evidence type="ECO:0000313" key="10">
    <source>
        <dbReference type="EMBL" id="CAF1216865.1"/>
    </source>
</evidence>
<dbReference type="GO" id="GO:0016020">
    <property type="term" value="C:membrane"/>
    <property type="evidence" value="ECO:0007669"/>
    <property type="project" value="UniProtKB-SubCell"/>
</dbReference>
<comment type="caution">
    <text evidence="10">The sequence shown here is derived from an EMBL/GenBank/DDBJ whole genome shotgun (WGS) entry which is preliminary data.</text>
</comment>
<evidence type="ECO:0000256" key="2">
    <source>
        <dbReference type="ARBA" id="ARBA00007375"/>
    </source>
</evidence>
<keyword evidence="5 9" id="KW-0472">Membrane</keyword>